<evidence type="ECO:0000313" key="2">
    <source>
        <dbReference type="EMBL" id="KAJ3227983.1"/>
    </source>
</evidence>
<dbReference type="AlphaFoldDB" id="A0AAD5UB70"/>
<evidence type="ECO:0000313" key="3">
    <source>
        <dbReference type="Proteomes" id="UP001211065"/>
    </source>
</evidence>
<dbReference type="Proteomes" id="UP001211065">
    <property type="component" value="Unassembled WGS sequence"/>
</dbReference>
<reference evidence="2" key="1">
    <citation type="submission" date="2020-05" db="EMBL/GenBank/DDBJ databases">
        <title>Phylogenomic resolution of chytrid fungi.</title>
        <authorList>
            <person name="Stajich J.E."/>
            <person name="Amses K."/>
            <person name="Simmons R."/>
            <person name="Seto K."/>
            <person name="Myers J."/>
            <person name="Bonds A."/>
            <person name="Quandt C.A."/>
            <person name="Barry K."/>
            <person name="Liu P."/>
            <person name="Grigoriev I."/>
            <person name="Longcore J.E."/>
            <person name="James T.Y."/>
        </authorList>
    </citation>
    <scope>NUCLEOTIDE SEQUENCE</scope>
    <source>
        <strain evidence="2">JEL0476</strain>
    </source>
</reference>
<protein>
    <submittedName>
        <fullName evidence="2">Uncharacterized protein</fullName>
    </submittedName>
</protein>
<gene>
    <name evidence="2" type="ORF">HK099_007852</name>
</gene>
<evidence type="ECO:0000256" key="1">
    <source>
        <dbReference type="SAM" id="MobiDB-lite"/>
    </source>
</evidence>
<comment type="caution">
    <text evidence="2">The sequence shown here is derived from an EMBL/GenBank/DDBJ whole genome shotgun (WGS) entry which is preliminary data.</text>
</comment>
<name>A0AAD5UB70_9FUNG</name>
<sequence length="224" mass="25688">MSTMQNHPSTKKKLHKDNLESSLPNLTIQTNLKRKNSHNQDSVERIIKKTLNDAQLKQQQPTFTQIQLPTPYGENSSEVVENLGKKKFLFSLTQDQINAYLPSPESGNRKPSLVLQTQENGRRPSLLLFVPSRRGSKNIANLTANKEDSNENVLSGLNEKLSDQQVSFQDFKSLNQKKIELVEDKIELKEKNVLSHSLRENSLNDMLERSKAEEKPIVSWRPWE</sequence>
<accession>A0AAD5UB70</accession>
<feature type="region of interest" description="Disordered" evidence="1">
    <location>
        <begin position="1"/>
        <end position="41"/>
    </location>
</feature>
<keyword evidence="3" id="KW-1185">Reference proteome</keyword>
<organism evidence="2 3">
    <name type="scientific">Clydaea vesicula</name>
    <dbReference type="NCBI Taxonomy" id="447962"/>
    <lineage>
        <taxon>Eukaryota</taxon>
        <taxon>Fungi</taxon>
        <taxon>Fungi incertae sedis</taxon>
        <taxon>Chytridiomycota</taxon>
        <taxon>Chytridiomycota incertae sedis</taxon>
        <taxon>Chytridiomycetes</taxon>
        <taxon>Lobulomycetales</taxon>
        <taxon>Lobulomycetaceae</taxon>
        <taxon>Clydaea</taxon>
    </lineage>
</organism>
<dbReference type="EMBL" id="JADGJW010000008">
    <property type="protein sequence ID" value="KAJ3227983.1"/>
    <property type="molecule type" value="Genomic_DNA"/>
</dbReference>
<feature type="compositionally biased region" description="Polar residues" evidence="1">
    <location>
        <begin position="20"/>
        <end position="31"/>
    </location>
</feature>
<proteinExistence type="predicted"/>